<protein>
    <submittedName>
        <fullName evidence="4">Response regulator</fullName>
    </submittedName>
</protein>
<dbReference type="InterPro" id="IPR001789">
    <property type="entry name" value="Sig_transdc_resp-reg_receiver"/>
</dbReference>
<evidence type="ECO:0000256" key="2">
    <source>
        <dbReference type="PROSITE-ProRule" id="PRU00169"/>
    </source>
</evidence>
<dbReference type="RefSeq" id="WP_202835777.1">
    <property type="nucleotide sequence ID" value="NZ_JAETWB010000072.1"/>
</dbReference>
<dbReference type="InterPro" id="IPR011006">
    <property type="entry name" value="CheY-like_superfamily"/>
</dbReference>
<dbReference type="InterPro" id="IPR050595">
    <property type="entry name" value="Bact_response_regulator"/>
</dbReference>
<name>A0ABS1UCQ7_9PROT</name>
<dbReference type="SUPFAM" id="SSF52172">
    <property type="entry name" value="CheY-like"/>
    <property type="match status" value="1"/>
</dbReference>
<dbReference type="EMBL" id="JAETWB010000072">
    <property type="protein sequence ID" value="MBL6082473.1"/>
    <property type="molecule type" value="Genomic_DNA"/>
</dbReference>
<dbReference type="Proteomes" id="UP000660885">
    <property type="component" value="Unassembled WGS sequence"/>
</dbReference>
<dbReference type="PANTHER" id="PTHR44591">
    <property type="entry name" value="STRESS RESPONSE REGULATOR PROTEIN 1"/>
    <property type="match status" value="1"/>
</dbReference>
<comment type="caution">
    <text evidence="4">The sequence shown here is derived from an EMBL/GenBank/DDBJ whole genome shotgun (WGS) entry which is preliminary data.</text>
</comment>
<reference evidence="4 5" key="1">
    <citation type="submission" date="2021-01" db="EMBL/GenBank/DDBJ databases">
        <title>Belnapia mucosa sp. nov. and Belnapia arida sp. nov., isolated from the Tabernas Desert (Almeria, Spain).</title>
        <authorList>
            <person name="Molina-Menor E."/>
            <person name="Vidal-Verdu A."/>
            <person name="Calonge A."/>
            <person name="Satari L."/>
            <person name="Pereto J."/>
            <person name="Porcar M."/>
        </authorList>
    </citation>
    <scope>NUCLEOTIDE SEQUENCE [LARGE SCALE GENOMIC DNA]</scope>
    <source>
        <strain evidence="4 5">T18</strain>
    </source>
</reference>
<proteinExistence type="predicted"/>
<accession>A0ABS1UCQ7</accession>
<dbReference type="PROSITE" id="PS50110">
    <property type="entry name" value="RESPONSE_REGULATORY"/>
    <property type="match status" value="1"/>
</dbReference>
<keyword evidence="5" id="KW-1185">Reference proteome</keyword>
<gene>
    <name evidence="4" type="ORF">JMJ56_31395</name>
</gene>
<dbReference type="Gene3D" id="3.40.50.2300">
    <property type="match status" value="1"/>
</dbReference>
<feature type="domain" description="Response regulatory" evidence="3">
    <location>
        <begin position="2"/>
        <end position="117"/>
    </location>
</feature>
<organism evidence="4 5">
    <name type="scientific">Belnapia arida</name>
    <dbReference type="NCBI Taxonomy" id="2804533"/>
    <lineage>
        <taxon>Bacteria</taxon>
        <taxon>Pseudomonadati</taxon>
        <taxon>Pseudomonadota</taxon>
        <taxon>Alphaproteobacteria</taxon>
        <taxon>Acetobacterales</taxon>
        <taxon>Roseomonadaceae</taxon>
        <taxon>Belnapia</taxon>
    </lineage>
</organism>
<dbReference type="PANTHER" id="PTHR44591:SF3">
    <property type="entry name" value="RESPONSE REGULATORY DOMAIN-CONTAINING PROTEIN"/>
    <property type="match status" value="1"/>
</dbReference>
<sequence>MAVLLVEDDAMVRLTLADFFEDAGIDFLEVGNAEDALAILDNSPQHIDVLVTDLDLGAGDSGLALATKARQRRPDLRVIYETGSREMLADHAFSPWEKVFYKPFDPLALAATVSALNSAMPPRA</sequence>
<evidence type="ECO:0000256" key="1">
    <source>
        <dbReference type="ARBA" id="ARBA00022553"/>
    </source>
</evidence>
<feature type="modified residue" description="4-aspartylphosphate" evidence="2">
    <location>
        <position position="53"/>
    </location>
</feature>
<keyword evidence="1 2" id="KW-0597">Phosphoprotein</keyword>
<evidence type="ECO:0000313" key="5">
    <source>
        <dbReference type="Proteomes" id="UP000660885"/>
    </source>
</evidence>
<dbReference type="SMART" id="SM00448">
    <property type="entry name" value="REC"/>
    <property type="match status" value="1"/>
</dbReference>
<dbReference type="Pfam" id="PF00072">
    <property type="entry name" value="Response_reg"/>
    <property type="match status" value="1"/>
</dbReference>
<evidence type="ECO:0000259" key="3">
    <source>
        <dbReference type="PROSITE" id="PS50110"/>
    </source>
</evidence>
<evidence type="ECO:0000313" key="4">
    <source>
        <dbReference type="EMBL" id="MBL6082473.1"/>
    </source>
</evidence>